<evidence type="ECO:0000256" key="1">
    <source>
        <dbReference type="ARBA" id="ARBA00004496"/>
    </source>
</evidence>
<comment type="similarity">
    <text evidence="2">Belongs to the TRAFAC class translation factor GTPase superfamily. Classic translation factor GTPase family. EF-Tu/EF-1A subfamily.</text>
</comment>
<comment type="subunit">
    <text evidence="11">Component of the Dom34-Hbs1 complex, also named Pelota-HBS1L complex, composed of dom34 and hbs1.</text>
</comment>
<evidence type="ECO:0000313" key="16">
    <source>
        <dbReference type="Proteomes" id="UP000076874"/>
    </source>
</evidence>
<keyword evidence="4" id="KW-0963">Cytoplasm</keyword>
<dbReference type="CDD" id="cd01883">
    <property type="entry name" value="EF1_alpha"/>
    <property type="match status" value="1"/>
</dbReference>
<comment type="catalytic activity">
    <reaction evidence="10">
        <text>GTP + H2O = GDP + phosphate + H(+)</text>
        <dbReference type="Rhea" id="RHEA:19669"/>
        <dbReference type="ChEBI" id="CHEBI:15377"/>
        <dbReference type="ChEBI" id="CHEBI:15378"/>
        <dbReference type="ChEBI" id="CHEBI:37565"/>
        <dbReference type="ChEBI" id="CHEBI:43474"/>
        <dbReference type="ChEBI" id="CHEBI:58189"/>
    </reaction>
    <physiologicalReaction direction="left-to-right" evidence="10">
        <dbReference type="Rhea" id="RHEA:19670"/>
    </physiologicalReaction>
</comment>
<feature type="compositionally biased region" description="Basic and acidic residues" evidence="13">
    <location>
        <begin position="149"/>
        <end position="162"/>
    </location>
</feature>
<dbReference type="Pfam" id="PF08938">
    <property type="entry name" value="HBS1_N"/>
    <property type="match status" value="1"/>
</dbReference>
<feature type="compositionally biased region" description="Basic and acidic residues" evidence="13">
    <location>
        <begin position="133"/>
        <end position="142"/>
    </location>
</feature>
<dbReference type="InterPro" id="IPR050100">
    <property type="entry name" value="TRAFAC_GTPase_members"/>
</dbReference>
<evidence type="ECO:0000313" key="15">
    <source>
        <dbReference type="EMBL" id="OAA61084.1"/>
    </source>
</evidence>
<dbReference type="Pfam" id="PF03144">
    <property type="entry name" value="GTP_EFTU_D2"/>
    <property type="match status" value="1"/>
</dbReference>
<dbReference type="GO" id="GO:0002184">
    <property type="term" value="P:cytoplasmic translational termination"/>
    <property type="evidence" value="ECO:0007669"/>
    <property type="project" value="UniProtKB-ARBA"/>
</dbReference>
<dbReference type="InterPro" id="IPR027417">
    <property type="entry name" value="P-loop_NTPase"/>
</dbReference>
<protein>
    <recommendedName>
        <fullName evidence="12">Elongation factor 1 alpha-like protein</fullName>
    </recommendedName>
    <alternativeName>
        <fullName evidence="3">Elongation factor 1-alpha</fullName>
    </alternativeName>
</protein>
<sequence>MSRHQLYRNYDYENDLQEFDGLAPEDGGEELDPEDRELMNDATAEVRRVLDDQAGKVTESQIQEALWHYYYDVDKSVAYLRKTFIDPRPQPAKKAKPKQDSQDERPRLGLLGGASAPPKMSKLQALAAQRKRKAEEAKKSKESGSVPGEDNKADADVGELRSKAAKLALESGDRASFPGGSSAATPESAQTQADSARETRSTAAGFAQVWPPGIQTPQNVPLAGTGFAASDVLPMEGLQGPDGAPAQEPQSEAPLLAEPSAFAQALFGPKETHAAHEPDADEFLPIPSLFCAPGSVLETTWGPSPDDVVLEAQAKAWKQAAEAKTPKKNVSNGGVAKGDASLAAGVKTLQIDDTPLPKSKHLDVLAEYKKSNAKKSASFVVVGHVDAGKSTMMGRLLLELKLVEKRQIDKFQKEADTMGKSSFALAWVFDQGSDEREHGVTIDIATRRFETDKTAFTILDAPGHRDFIPNMIAGTSQADFAILVVDASTGAFESGLKGQTREHALLMRSMGVSRIIVAVNKLDTVAWSQARFDEIVHQVSGFLSATGFQLKNVSFVPVSGLKGDNLVAKSTDPAAAWYAGTTLMEELEKSEPLARALDKPLRLPISEAYKTAASAVTVAGRIEAGSLQLGDALLVLPANEKAYVKSLSRDGEPAEWAVAGQNVVLNLANIDAENVKVGDVICDPAKPVKNIDAFSMKALAFDIFFPMAVDVHRGRLSEPAMITELTALLDKSTGKVTKRKPPAIKPGSVARIKLQLNSKVPLESGQRVVLRTNGRTVAAGLLE</sequence>
<evidence type="ECO:0000256" key="6">
    <source>
        <dbReference type="ARBA" id="ARBA00022801"/>
    </source>
</evidence>
<dbReference type="Pfam" id="PF22594">
    <property type="entry name" value="GTP-eEF1A_C"/>
    <property type="match status" value="1"/>
</dbReference>
<dbReference type="SUPFAM" id="SSF50447">
    <property type="entry name" value="Translation proteins"/>
    <property type="match status" value="1"/>
</dbReference>
<dbReference type="GO" id="GO:0006417">
    <property type="term" value="P:regulation of translation"/>
    <property type="evidence" value="ECO:0007669"/>
    <property type="project" value="UniProtKB-KW"/>
</dbReference>
<dbReference type="Proteomes" id="UP000076874">
    <property type="component" value="Unassembled WGS sequence"/>
</dbReference>
<dbReference type="Pfam" id="PF00009">
    <property type="entry name" value="GTP_EFTU"/>
    <property type="match status" value="1"/>
</dbReference>
<feature type="compositionally biased region" description="Polar residues" evidence="13">
    <location>
        <begin position="182"/>
        <end position="194"/>
    </location>
</feature>
<dbReference type="GO" id="GO:0003924">
    <property type="term" value="F:GTPase activity"/>
    <property type="evidence" value="ECO:0007669"/>
    <property type="project" value="InterPro"/>
</dbReference>
<dbReference type="Gene3D" id="2.40.30.10">
    <property type="entry name" value="Translation factors"/>
    <property type="match status" value="2"/>
</dbReference>
<evidence type="ECO:0000256" key="12">
    <source>
        <dbReference type="ARBA" id="ARBA00074866"/>
    </source>
</evidence>
<dbReference type="GO" id="GO:0005829">
    <property type="term" value="C:cytosol"/>
    <property type="evidence" value="ECO:0007669"/>
    <property type="project" value="GOC"/>
</dbReference>
<dbReference type="GO" id="GO:1990533">
    <property type="term" value="C:Dom34-Hbs1 complex"/>
    <property type="evidence" value="ECO:0007669"/>
    <property type="project" value="UniProtKB-ARBA"/>
</dbReference>
<organism evidence="15 16">
    <name type="scientific">Niveomyces insectorum RCEF 264</name>
    <dbReference type="NCBI Taxonomy" id="1081102"/>
    <lineage>
        <taxon>Eukaryota</taxon>
        <taxon>Fungi</taxon>
        <taxon>Dikarya</taxon>
        <taxon>Ascomycota</taxon>
        <taxon>Pezizomycotina</taxon>
        <taxon>Sordariomycetes</taxon>
        <taxon>Hypocreomycetidae</taxon>
        <taxon>Hypocreales</taxon>
        <taxon>Cordycipitaceae</taxon>
        <taxon>Niveomyces</taxon>
    </lineage>
</organism>
<feature type="region of interest" description="Disordered" evidence="13">
    <location>
        <begin position="88"/>
        <end position="203"/>
    </location>
</feature>
<keyword evidence="9" id="KW-0342">GTP-binding</keyword>
<evidence type="ECO:0000256" key="9">
    <source>
        <dbReference type="ARBA" id="ARBA00023134"/>
    </source>
</evidence>
<dbReference type="SUPFAM" id="SSF50465">
    <property type="entry name" value="EF-Tu/eEF-1alpha/eIF2-gamma C-terminal domain"/>
    <property type="match status" value="1"/>
</dbReference>
<dbReference type="InterPro" id="IPR004161">
    <property type="entry name" value="EFTu-like_2"/>
</dbReference>
<dbReference type="AlphaFoldDB" id="A0A167TYN0"/>
<dbReference type="PRINTS" id="PR00315">
    <property type="entry name" value="ELONGATNFCT"/>
</dbReference>
<dbReference type="SUPFAM" id="SSF52540">
    <property type="entry name" value="P-loop containing nucleoside triphosphate hydrolases"/>
    <property type="match status" value="1"/>
</dbReference>
<keyword evidence="16" id="KW-1185">Reference proteome</keyword>
<feature type="compositionally biased region" description="Basic and acidic residues" evidence="13">
    <location>
        <begin position="97"/>
        <end position="107"/>
    </location>
</feature>
<dbReference type="PANTHER" id="PTHR23115">
    <property type="entry name" value="TRANSLATION FACTOR"/>
    <property type="match status" value="1"/>
</dbReference>
<dbReference type="EMBL" id="AZHD01000008">
    <property type="protein sequence ID" value="OAA61084.1"/>
    <property type="molecule type" value="Genomic_DNA"/>
</dbReference>
<dbReference type="InterPro" id="IPR009001">
    <property type="entry name" value="Transl_elong_EF1A/Init_IF2_C"/>
</dbReference>
<keyword evidence="7" id="KW-0810">Translation regulation</keyword>
<dbReference type="InterPro" id="IPR000795">
    <property type="entry name" value="T_Tr_GTP-bd_dom"/>
</dbReference>
<evidence type="ECO:0000256" key="4">
    <source>
        <dbReference type="ARBA" id="ARBA00022490"/>
    </source>
</evidence>
<dbReference type="STRING" id="1081102.A0A167TYN0"/>
<dbReference type="FunFam" id="2.40.30.10:FF:000020">
    <property type="entry name" value="Translation elongation factor EF-1"/>
    <property type="match status" value="1"/>
</dbReference>
<proteinExistence type="inferred from homology"/>
<gene>
    <name evidence="15" type="ORF">SPI_05108</name>
</gene>
<keyword evidence="6" id="KW-0378">Hydrolase</keyword>
<evidence type="ECO:0000256" key="11">
    <source>
        <dbReference type="ARBA" id="ARBA00063537"/>
    </source>
</evidence>
<evidence type="ECO:0000256" key="5">
    <source>
        <dbReference type="ARBA" id="ARBA00022741"/>
    </source>
</evidence>
<accession>A0A167TYN0</accession>
<evidence type="ECO:0000256" key="2">
    <source>
        <dbReference type="ARBA" id="ARBA00007249"/>
    </source>
</evidence>
<evidence type="ECO:0000256" key="13">
    <source>
        <dbReference type="SAM" id="MobiDB-lite"/>
    </source>
</evidence>
<dbReference type="Gene3D" id="3.40.50.300">
    <property type="entry name" value="P-loop containing nucleotide triphosphate hydrolases"/>
    <property type="match status" value="1"/>
</dbReference>
<reference evidence="15 16" key="1">
    <citation type="journal article" date="2016" name="Genome Biol. Evol.">
        <title>Divergent and convergent evolution of fungal pathogenicity.</title>
        <authorList>
            <person name="Shang Y."/>
            <person name="Xiao G."/>
            <person name="Zheng P."/>
            <person name="Cen K."/>
            <person name="Zhan S."/>
            <person name="Wang C."/>
        </authorList>
    </citation>
    <scope>NUCLEOTIDE SEQUENCE [LARGE SCALE GENOMIC DNA]</scope>
    <source>
        <strain evidence="15 16">RCEF 264</strain>
    </source>
</reference>
<keyword evidence="15" id="KW-0251">Elongation factor</keyword>
<dbReference type="OrthoDB" id="342024at2759"/>
<feature type="domain" description="Tr-type G" evidence="14">
    <location>
        <begin position="374"/>
        <end position="597"/>
    </location>
</feature>
<evidence type="ECO:0000256" key="7">
    <source>
        <dbReference type="ARBA" id="ARBA00022845"/>
    </source>
</evidence>
<comment type="caution">
    <text evidence="15">The sequence shown here is derived from an EMBL/GenBank/DDBJ whole genome shotgun (WGS) entry which is preliminary data.</text>
</comment>
<dbReference type="InterPro" id="IPR009000">
    <property type="entry name" value="Transl_B-barrel_sf"/>
</dbReference>
<dbReference type="InterPro" id="IPR054696">
    <property type="entry name" value="GTP-eEF1A_C"/>
</dbReference>
<evidence type="ECO:0000256" key="10">
    <source>
        <dbReference type="ARBA" id="ARBA00049117"/>
    </source>
</evidence>
<dbReference type="GO" id="GO:0005525">
    <property type="term" value="F:GTP binding"/>
    <property type="evidence" value="ECO:0007669"/>
    <property type="project" value="UniProtKB-KW"/>
</dbReference>
<feature type="region of interest" description="Disordered" evidence="13">
    <location>
        <begin position="233"/>
        <end position="252"/>
    </location>
</feature>
<dbReference type="InterPro" id="IPR015033">
    <property type="entry name" value="HBS1-like_N"/>
</dbReference>
<dbReference type="FunFam" id="3.40.50.300:FF:000204">
    <property type="entry name" value="Translation elongation factor Tu"/>
    <property type="match status" value="1"/>
</dbReference>
<evidence type="ECO:0000259" key="14">
    <source>
        <dbReference type="PROSITE" id="PS51722"/>
    </source>
</evidence>
<keyword evidence="5" id="KW-0547">Nucleotide-binding</keyword>
<evidence type="ECO:0000256" key="3">
    <source>
        <dbReference type="ARBA" id="ARBA00013870"/>
    </source>
</evidence>
<dbReference type="GO" id="GO:0003746">
    <property type="term" value="F:translation elongation factor activity"/>
    <property type="evidence" value="ECO:0007669"/>
    <property type="project" value="UniProtKB-KW"/>
</dbReference>
<keyword evidence="8" id="KW-0648">Protein biosynthesis</keyword>
<dbReference type="PROSITE" id="PS51722">
    <property type="entry name" value="G_TR_2"/>
    <property type="match status" value="1"/>
</dbReference>
<comment type="subcellular location">
    <subcellularLocation>
        <location evidence="1">Cytoplasm</location>
    </subcellularLocation>
</comment>
<dbReference type="CDD" id="cd16267">
    <property type="entry name" value="HBS1-like_II"/>
    <property type="match status" value="1"/>
</dbReference>
<evidence type="ECO:0000256" key="8">
    <source>
        <dbReference type="ARBA" id="ARBA00022917"/>
    </source>
</evidence>
<name>A0A167TYN0_9HYPO</name>